<accession>A0A5C8CK38</accession>
<evidence type="ECO:0000313" key="2">
    <source>
        <dbReference type="Proteomes" id="UP000325116"/>
    </source>
</evidence>
<dbReference type="Proteomes" id="UP000325116">
    <property type="component" value="Unassembled WGS sequence"/>
</dbReference>
<organism evidence="1 2">
    <name type="scientific">Brachyspira aalborgi</name>
    <dbReference type="NCBI Taxonomy" id="29522"/>
    <lineage>
        <taxon>Bacteria</taxon>
        <taxon>Pseudomonadati</taxon>
        <taxon>Spirochaetota</taxon>
        <taxon>Spirochaetia</taxon>
        <taxon>Brachyspirales</taxon>
        <taxon>Brachyspiraceae</taxon>
        <taxon>Brachyspira</taxon>
    </lineage>
</organism>
<sequence>MRKVANILLLILIFLVFNSLAFAIDDIVDKDNLHNLIEGVTSSRAGTDRIGTIYDFSPLMEKNTPFKLGFTLLDLSHIVDNKTVIDGQRIFAFLPKGFIGLSYGIFGIGYQFSLYNDLSSNKSPIAHSHSLALGIAMEKYRFNLPISVSIADKNYYGGRLSISTTPKFSFMFRGGLMNEFSISLHYGIQLSSITNEISKTSIAPMVIGFSLFGDIMLTRFDNYPVQISLPVKLAFYYGIESRWATIDAGYAEDSLTNYLYDDNGGRSSSSIRIYALLPAKFEAKLGAIYVYAMPRLMFECDIYKVDRLYNLHYGMEGELRITPVENMTFGLTAYGEGKSIMKKNAEFEIKNGFGAGLDVWGIWRY</sequence>
<comment type="caution">
    <text evidence="1">The sequence shown here is derived from an EMBL/GenBank/DDBJ whole genome shotgun (WGS) entry which is preliminary data.</text>
</comment>
<gene>
    <name evidence="1" type="ORF">EPJ80_02505</name>
</gene>
<protein>
    <submittedName>
        <fullName evidence="1">Cell surface protein</fullName>
    </submittedName>
</protein>
<dbReference type="EMBL" id="SAXT01000001">
    <property type="protein sequence ID" value="TXJ13629.1"/>
    <property type="molecule type" value="Genomic_DNA"/>
</dbReference>
<name>A0A5C8CK38_9SPIR</name>
<dbReference type="RefSeq" id="WP_147757758.1">
    <property type="nucleotide sequence ID" value="NZ_SAXT01000001.1"/>
</dbReference>
<proteinExistence type="predicted"/>
<reference evidence="1 2" key="1">
    <citation type="journal article" date="1992" name="Lakartidningen">
        <title>[Penicillin V and not amoxicillin is the first choice preparation in acute otitis].</title>
        <authorList>
            <person name="Kamme C."/>
            <person name="Lundgren K."/>
            <person name="Prellner K."/>
        </authorList>
    </citation>
    <scope>NUCLEOTIDE SEQUENCE [LARGE SCALE GENOMIC DNA]</scope>
    <source>
        <strain evidence="1 2">W1</strain>
    </source>
</reference>
<dbReference type="AlphaFoldDB" id="A0A5C8CK38"/>
<evidence type="ECO:0000313" key="1">
    <source>
        <dbReference type="EMBL" id="TXJ13629.1"/>
    </source>
</evidence>